<dbReference type="InterPro" id="IPR036390">
    <property type="entry name" value="WH_DNA-bd_sf"/>
</dbReference>
<evidence type="ECO:0000313" key="5">
    <source>
        <dbReference type="EMBL" id="AIF24321.1"/>
    </source>
</evidence>
<dbReference type="InterPro" id="IPR036388">
    <property type="entry name" value="WH-like_DNA-bd_sf"/>
</dbReference>
<dbReference type="Gene3D" id="1.10.10.10">
    <property type="entry name" value="Winged helix-like DNA-binding domain superfamily/Winged helix DNA-binding domain"/>
    <property type="match status" value="1"/>
</dbReference>
<dbReference type="GO" id="GO:0005829">
    <property type="term" value="C:cytosol"/>
    <property type="evidence" value="ECO:0007669"/>
    <property type="project" value="TreeGrafter"/>
</dbReference>
<dbReference type="EMBL" id="KF901257">
    <property type="protein sequence ID" value="AIF24321.1"/>
    <property type="molecule type" value="Genomic_DNA"/>
</dbReference>
<feature type="domain" description="HTH asnC-type" evidence="4">
    <location>
        <begin position="26"/>
        <end position="87"/>
    </location>
</feature>
<evidence type="ECO:0000259" key="4">
    <source>
        <dbReference type="PROSITE" id="PS50956"/>
    </source>
</evidence>
<dbReference type="PROSITE" id="PS50956">
    <property type="entry name" value="HTH_ASNC_2"/>
    <property type="match status" value="1"/>
</dbReference>
<dbReference type="GO" id="GO:0043565">
    <property type="term" value="F:sequence-specific DNA binding"/>
    <property type="evidence" value="ECO:0007669"/>
    <property type="project" value="InterPro"/>
</dbReference>
<dbReference type="Pfam" id="PF01037">
    <property type="entry name" value="AsnC_trans_reg"/>
    <property type="match status" value="1"/>
</dbReference>
<dbReference type="PANTHER" id="PTHR30154">
    <property type="entry name" value="LEUCINE-RESPONSIVE REGULATORY PROTEIN"/>
    <property type="match status" value="1"/>
</dbReference>
<accession>A0A075I6L0</accession>
<name>A0A075I6L0_9EURY</name>
<dbReference type="Pfam" id="PF13404">
    <property type="entry name" value="HTH_AsnC-type"/>
    <property type="match status" value="1"/>
</dbReference>
<dbReference type="PRINTS" id="PR00033">
    <property type="entry name" value="HTHASNC"/>
</dbReference>
<evidence type="ECO:0000256" key="3">
    <source>
        <dbReference type="ARBA" id="ARBA00023163"/>
    </source>
</evidence>
<dbReference type="AlphaFoldDB" id="A0A075I6L0"/>
<protein>
    <submittedName>
        <fullName evidence="5">Transcriptional regulator</fullName>
    </submittedName>
</protein>
<dbReference type="PANTHER" id="PTHR30154:SF34">
    <property type="entry name" value="TRANSCRIPTIONAL REGULATOR AZLB"/>
    <property type="match status" value="1"/>
</dbReference>
<keyword evidence="2" id="KW-0238">DNA-binding</keyword>
<evidence type="ECO:0000256" key="2">
    <source>
        <dbReference type="ARBA" id="ARBA00023125"/>
    </source>
</evidence>
<dbReference type="SUPFAM" id="SSF46785">
    <property type="entry name" value="Winged helix' DNA-binding domain"/>
    <property type="match status" value="1"/>
</dbReference>
<organism evidence="5">
    <name type="scientific">uncultured marine group II/III euryarchaeote SAT1000_27_D07</name>
    <dbReference type="NCBI Taxonomy" id="1456571"/>
    <lineage>
        <taxon>Archaea</taxon>
        <taxon>Methanobacteriati</taxon>
        <taxon>Methanobacteriota</taxon>
        <taxon>environmental samples</taxon>
    </lineage>
</organism>
<sequence>MENYRLNDGIFYFIPSLPKIVPTSELDVKDARIVAMLKEDSRASTQAIADALGMPRVTVHDRIRRLQERGVVRRFTVELGKEELGWRLHAFILANWAGERGQTDRRDVAQEICSMPFVVGCHIVTGQWDFIIEVLARNMEDLGDSILDDLSAVPGVGHTQTLVSFYSFDGEARALS</sequence>
<dbReference type="InterPro" id="IPR019887">
    <property type="entry name" value="Tscrpt_reg_AsnC/Lrp_C"/>
</dbReference>
<dbReference type="GO" id="GO:0043200">
    <property type="term" value="P:response to amino acid"/>
    <property type="evidence" value="ECO:0007669"/>
    <property type="project" value="TreeGrafter"/>
</dbReference>
<dbReference type="InterPro" id="IPR011008">
    <property type="entry name" value="Dimeric_a/b-barrel"/>
</dbReference>
<proteinExistence type="predicted"/>
<keyword evidence="1" id="KW-0805">Transcription regulation</keyword>
<keyword evidence="3" id="KW-0804">Transcription</keyword>
<dbReference type="SUPFAM" id="SSF54909">
    <property type="entry name" value="Dimeric alpha+beta barrel"/>
    <property type="match status" value="1"/>
</dbReference>
<dbReference type="InterPro" id="IPR000485">
    <property type="entry name" value="AsnC-type_HTH_dom"/>
</dbReference>
<reference evidence="5" key="1">
    <citation type="journal article" date="2014" name="Genome Biol. Evol.">
        <title>Pangenome evidence for extensive interdomain horizontal transfer affecting lineage core and shell genes in uncultured planktonic thaumarchaeota and euryarchaeota.</title>
        <authorList>
            <person name="Deschamps P."/>
            <person name="Zivanovic Y."/>
            <person name="Moreira D."/>
            <person name="Rodriguez-Valera F."/>
            <person name="Lopez-Garcia P."/>
        </authorList>
    </citation>
    <scope>NUCLEOTIDE SEQUENCE</scope>
</reference>
<evidence type="ECO:0000256" key="1">
    <source>
        <dbReference type="ARBA" id="ARBA00023015"/>
    </source>
</evidence>
<dbReference type="SMART" id="SM00344">
    <property type="entry name" value="HTH_ASNC"/>
    <property type="match status" value="1"/>
</dbReference>
<dbReference type="Gene3D" id="3.30.70.920">
    <property type="match status" value="1"/>
</dbReference>
<dbReference type="InterPro" id="IPR019888">
    <property type="entry name" value="Tscrpt_reg_AsnC-like"/>
</dbReference>